<feature type="domain" description="Fibrinogen C-terminal" evidence="1">
    <location>
        <begin position="1"/>
        <end position="81"/>
    </location>
</feature>
<accession>A0AAE0YBJ1</accession>
<dbReference type="Proteomes" id="UP001283361">
    <property type="component" value="Unassembled WGS sequence"/>
</dbReference>
<dbReference type="InterPro" id="IPR050373">
    <property type="entry name" value="Fibrinogen_C-term_domain"/>
</dbReference>
<evidence type="ECO:0000313" key="3">
    <source>
        <dbReference type="Proteomes" id="UP001283361"/>
    </source>
</evidence>
<dbReference type="AlphaFoldDB" id="A0AAE0YBJ1"/>
<dbReference type="InterPro" id="IPR002181">
    <property type="entry name" value="Fibrinogen_a/b/g_C_dom"/>
</dbReference>
<comment type="caution">
    <text evidence="2">The sequence shown here is derived from an EMBL/GenBank/DDBJ whole genome shotgun (WGS) entry which is preliminary data.</text>
</comment>
<dbReference type="EMBL" id="JAWDGP010006500">
    <property type="protein sequence ID" value="KAK3739879.1"/>
    <property type="molecule type" value="Genomic_DNA"/>
</dbReference>
<organism evidence="2 3">
    <name type="scientific">Elysia crispata</name>
    <name type="common">lettuce slug</name>
    <dbReference type="NCBI Taxonomy" id="231223"/>
    <lineage>
        <taxon>Eukaryota</taxon>
        <taxon>Metazoa</taxon>
        <taxon>Spiralia</taxon>
        <taxon>Lophotrochozoa</taxon>
        <taxon>Mollusca</taxon>
        <taxon>Gastropoda</taxon>
        <taxon>Heterobranchia</taxon>
        <taxon>Euthyneura</taxon>
        <taxon>Panpulmonata</taxon>
        <taxon>Sacoglossa</taxon>
        <taxon>Placobranchoidea</taxon>
        <taxon>Plakobranchidae</taxon>
        <taxon>Elysia</taxon>
    </lineage>
</organism>
<name>A0AAE0YBJ1_9GAST</name>
<dbReference type="GO" id="GO:0005615">
    <property type="term" value="C:extracellular space"/>
    <property type="evidence" value="ECO:0007669"/>
    <property type="project" value="TreeGrafter"/>
</dbReference>
<evidence type="ECO:0000313" key="2">
    <source>
        <dbReference type="EMBL" id="KAK3739879.1"/>
    </source>
</evidence>
<keyword evidence="3" id="KW-1185">Reference proteome</keyword>
<dbReference type="PROSITE" id="PS51406">
    <property type="entry name" value="FIBRINOGEN_C_2"/>
    <property type="match status" value="1"/>
</dbReference>
<dbReference type="Pfam" id="PF00147">
    <property type="entry name" value="Fibrinogen_C"/>
    <property type="match status" value="1"/>
</dbReference>
<dbReference type="PANTHER" id="PTHR19143">
    <property type="entry name" value="FIBRINOGEN/TENASCIN/ANGIOPOEITIN"/>
    <property type="match status" value="1"/>
</dbReference>
<proteinExistence type="predicted"/>
<protein>
    <recommendedName>
        <fullName evidence="1">Fibrinogen C-terminal domain-containing protein</fullName>
    </recommendedName>
</protein>
<evidence type="ECO:0000259" key="1">
    <source>
        <dbReference type="PROSITE" id="PS51406"/>
    </source>
</evidence>
<dbReference type="InterPro" id="IPR014716">
    <property type="entry name" value="Fibrinogen_a/b/g_C_1"/>
</dbReference>
<gene>
    <name evidence="2" type="ORF">RRG08_020322</name>
</gene>
<reference evidence="2" key="1">
    <citation type="journal article" date="2023" name="G3 (Bethesda)">
        <title>A reference genome for the long-term kleptoplast-retaining sea slug Elysia crispata morphotype clarki.</title>
        <authorList>
            <person name="Eastman K.E."/>
            <person name="Pendleton A.L."/>
            <person name="Shaikh M.A."/>
            <person name="Suttiyut T."/>
            <person name="Ogas R."/>
            <person name="Tomko P."/>
            <person name="Gavelis G."/>
            <person name="Widhalm J.R."/>
            <person name="Wisecaver J.H."/>
        </authorList>
    </citation>
    <scope>NUCLEOTIDE SEQUENCE</scope>
    <source>
        <strain evidence="2">ECLA1</strain>
    </source>
</reference>
<dbReference type="Gene3D" id="3.90.215.10">
    <property type="entry name" value="Gamma Fibrinogen, chain A, domain 1"/>
    <property type="match status" value="1"/>
</dbReference>
<dbReference type="SUPFAM" id="SSF56496">
    <property type="entry name" value="Fibrinogen C-terminal domain-like"/>
    <property type="match status" value="1"/>
</dbReference>
<dbReference type="PANTHER" id="PTHR19143:SF458">
    <property type="entry name" value="FIBRINOGEN C-TERMINAL DOMAIN-CONTAINING PROTEIN-RELATED"/>
    <property type="match status" value="1"/>
</dbReference>
<sequence>MLYEHQPYFAVYSSFRIEDEANKYRLRLGSFSETAGNGRQDLSYHKDQYFSTFDRDKDQHSSNCAILLHGVWWYQLAIGLI</sequence>
<dbReference type="InterPro" id="IPR036056">
    <property type="entry name" value="Fibrinogen-like_C"/>
</dbReference>